<protein>
    <submittedName>
        <fullName evidence="2">Uncharacterized protein</fullName>
    </submittedName>
</protein>
<name>A0A166ECD8_9AGAM</name>
<dbReference type="Proteomes" id="UP000076532">
    <property type="component" value="Unassembled WGS sequence"/>
</dbReference>
<gene>
    <name evidence="2" type="ORF">FIBSPDRAFT_895623</name>
</gene>
<evidence type="ECO:0000313" key="3">
    <source>
        <dbReference type="Proteomes" id="UP000076532"/>
    </source>
</evidence>
<dbReference type="AlphaFoldDB" id="A0A166ECD8"/>
<dbReference type="EMBL" id="KV417602">
    <property type="protein sequence ID" value="KZP15620.1"/>
    <property type="molecule type" value="Genomic_DNA"/>
</dbReference>
<feature type="compositionally biased region" description="Polar residues" evidence="1">
    <location>
        <begin position="29"/>
        <end position="49"/>
    </location>
</feature>
<evidence type="ECO:0000313" key="2">
    <source>
        <dbReference type="EMBL" id="KZP15620.1"/>
    </source>
</evidence>
<accession>A0A166ECD8</accession>
<evidence type="ECO:0000256" key="1">
    <source>
        <dbReference type="SAM" id="MobiDB-lite"/>
    </source>
</evidence>
<feature type="compositionally biased region" description="Basic and acidic residues" evidence="1">
    <location>
        <begin position="124"/>
        <end position="145"/>
    </location>
</feature>
<sequence>MSDNHTSNAAASPYAESPSSPGEIHDQLGDTTHTTYASSETRSQWSVHNQLGDPELNPDYYLANFRTPPSLKRQRQERGGWSDNLGSDDIPDELSSPVMAGVARVPQHADKGTQAPDMELQGSDEPKAIEKATESESGGRLDLGVKRKRRHSLDISVSITVKIQRRA</sequence>
<organism evidence="2 3">
    <name type="scientific">Athelia psychrophila</name>
    <dbReference type="NCBI Taxonomy" id="1759441"/>
    <lineage>
        <taxon>Eukaryota</taxon>
        <taxon>Fungi</taxon>
        <taxon>Dikarya</taxon>
        <taxon>Basidiomycota</taxon>
        <taxon>Agaricomycotina</taxon>
        <taxon>Agaricomycetes</taxon>
        <taxon>Agaricomycetidae</taxon>
        <taxon>Atheliales</taxon>
        <taxon>Atheliaceae</taxon>
        <taxon>Athelia</taxon>
    </lineage>
</organism>
<feature type="compositionally biased region" description="Low complexity" evidence="1">
    <location>
        <begin position="9"/>
        <end position="21"/>
    </location>
</feature>
<reference evidence="2 3" key="1">
    <citation type="journal article" date="2016" name="Mol. Biol. Evol.">
        <title>Comparative Genomics of Early-Diverging Mushroom-Forming Fungi Provides Insights into the Origins of Lignocellulose Decay Capabilities.</title>
        <authorList>
            <person name="Nagy L.G."/>
            <person name="Riley R."/>
            <person name="Tritt A."/>
            <person name="Adam C."/>
            <person name="Daum C."/>
            <person name="Floudas D."/>
            <person name="Sun H."/>
            <person name="Yadav J.S."/>
            <person name="Pangilinan J."/>
            <person name="Larsson K.H."/>
            <person name="Matsuura K."/>
            <person name="Barry K."/>
            <person name="Labutti K."/>
            <person name="Kuo R."/>
            <person name="Ohm R.A."/>
            <person name="Bhattacharya S.S."/>
            <person name="Shirouzu T."/>
            <person name="Yoshinaga Y."/>
            <person name="Martin F.M."/>
            <person name="Grigoriev I.V."/>
            <person name="Hibbett D.S."/>
        </authorList>
    </citation>
    <scope>NUCLEOTIDE SEQUENCE [LARGE SCALE GENOMIC DNA]</scope>
    <source>
        <strain evidence="2 3">CBS 109695</strain>
    </source>
</reference>
<proteinExistence type="predicted"/>
<feature type="region of interest" description="Disordered" evidence="1">
    <location>
        <begin position="1"/>
        <end position="145"/>
    </location>
</feature>
<keyword evidence="3" id="KW-1185">Reference proteome</keyword>